<dbReference type="AlphaFoldDB" id="A0A8S0RTX4"/>
<protein>
    <submittedName>
        <fullName evidence="1">Signal anchor</fullName>
    </submittedName>
</protein>
<name>A0A8S0RTX4_OLEEU</name>
<reference evidence="1 2" key="1">
    <citation type="submission" date="2019-12" db="EMBL/GenBank/DDBJ databases">
        <authorList>
            <person name="Alioto T."/>
            <person name="Alioto T."/>
            <person name="Gomez Garrido J."/>
        </authorList>
    </citation>
    <scope>NUCLEOTIDE SEQUENCE [LARGE SCALE GENOMIC DNA]</scope>
</reference>
<gene>
    <name evidence="1" type="ORF">OLEA9_A099770</name>
</gene>
<dbReference type="OrthoDB" id="907743at2759"/>
<sequence>VQVVRIFTGMYISSSLSPRQCLDRYDFCAGQKLPDKEFCCLRIVIVTAAVHRGFGRRLPYHQVTNFLDLPALGKRQPPYMVL</sequence>
<evidence type="ECO:0000313" key="2">
    <source>
        <dbReference type="Proteomes" id="UP000594638"/>
    </source>
</evidence>
<proteinExistence type="predicted"/>
<evidence type="ECO:0000313" key="1">
    <source>
        <dbReference type="EMBL" id="CAA2982755.1"/>
    </source>
</evidence>
<dbReference type="Proteomes" id="UP000594638">
    <property type="component" value="Unassembled WGS sequence"/>
</dbReference>
<organism evidence="1 2">
    <name type="scientific">Olea europaea subsp. europaea</name>
    <dbReference type="NCBI Taxonomy" id="158383"/>
    <lineage>
        <taxon>Eukaryota</taxon>
        <taxon>Viridiplantae</taxon>
        <taxon>Streptophyta</taxon>
        <taxon>Embryophyta</taxon>
        <taxon>Tracheophyta</taxon>
        <taxon>Spermatophyta</taxon>
        <taxon>Magnoliopsida</taxon>
        <taxon>eudicotyledons</taxon>
        <taxon>Gunneridae</taxon>
        <taxon>Pentapetalae</taxon>
        <taxon>asterids</taxon>
        <taxon>lamiids</taxon>
        <taxon>Lamiales</taxon>
        <taxon>Oleaceae</taxon>
        <taxon>Oleeae</taxon>
        <taxon>Olea</taxon>
    </lineage>
</organism>
<keyword evidence="2" id="KW-1185">Reference proteome</keyword>
<feature type="non-terminal residue" evidence="1">
    <location>
        <position position="1"/>
    </location>
</feature>
<accession>A0A8S0RTX4</accession>
<comment type="caution">
    <text evidence="1">The sequence shown here is derived from an EMBL/GenBank/DDBJ whole genome shotgun (WGS) entry which is preliminary data.</text>
</comment>
<dbReference type="EMBL" id="CACTIH010003705">
    <property type="protein sequence ID" value="CAA2982755.1"/>
    <property type="molecule type" value="Genomic_DNA"/>
</dbReference>
<dbReference type="AntiFam" id="ANF00025">
    <property type="entry name" value="Antisense to 23S rRNA"/>
</dbReference>
<dbReference type="Gramene" id="OE9A099770T2">
    <property type="protein sequence ID" value="OE9A099770C2"/>
    <property type="gene ID" value="OE9A099770"/>
</dbReference>